<name>A0A022Q1S8_ERYGU</name>
<dbReference type="OrthoDB" id="406551at2759"/>
<dbReference type="InterPro" id="IPR038941">
    <property type="entry name" value="At4g14100-like"/>
</dbReference>
<organism evidence="2 3">
    <name type="scientific">Erythranthe guttata</name>
    <name type="common">Yellow monkey flower</name>
    <name type="synonym">Mimulus guttatus</name>
    <dbReference type="NCBI Taxonomy" id="4155"/>
    <lineage>
        <taxon>Eukaryota</taxon>
        <taxon>Viridiplantae</taxon>
        <taxon>Streptophyta</taxon>
        <taxon>Embryophyta</taxon>
        <taxon>Tracheophyta</taxon>
        <taxon>Spermatophyta</taxon>
        <taxon>Magnoliopsida</taxon>
        <taxon>eudicotyledons</taxon>
        <taxon>Gunneridae</taxon>
        <taxon>Pentapetalae</taxon>
        <taxon>asterids</taxon>
        <taxon>lamiids</taxon>
        <taxon>Lamiales</taxon>
        <taxon>Phrymaceae</taxon>
        <taxon>Erythranthe</taxon>
    </lineage>
</organism>
<dbReference type="PANTHER" id="PTHR33880:SF17">
    <property type="entry name" value="TRANSFERRING GLYCOSYL GROUP TRANSFERASE"/>
    <property type="match status" value="1"/>
</dbReference>
<dbReference type="OMA" id="AWPHQFH"/>
<proteinExistence type="predicted"/>
<evidence type="ECO:0000313" key="3">
    <source>
        <dbReference type="Proteomes" id="UP000030748"/>
    </source>
</evidence>
<evidence type="ECO:0008006" key="4">
    <source>
        <dbReference type="Google" id="ProtNLM"/>
    </source>
</evidence>
<dbReference type="eggNOG" id="ENOG502QVTW">
    <property type="taxonomic scope" value="Eukaryota"/>
</dbReference>
<dbReference type="EMBL" id="KI632223">
    <property type="protein sequence ID" value="EYU21764.1"/>
    <property type="molecule type" value="Genomic_DNA"/>
</dbReference>
<evidence type="ECO:0000256" key="1">
    <source>
        <dbReference type="SAM" id="SignalP"/>
    </source>
</evidence>
<gene>
    <name evidence="2" type="ORF">MIMGU_mgv1a013279mg</name>
</gene>
<dbReference type="Proteomes" id="UP000030748">
    <property type="component" value="Unassembled WGS sequence"/>
</dbReference>
<dbReference type="KEGG" id="egt:105975923"/>
<accession>A0A022Q1S8</accession>
<reference evidence="2 3" key="1">
    <citation type="journal article" date="2013" name="Proc. Natl. Acad. Sci. U.S.A.">
        <title>Fine-scale variation in meiotic recombination in Mimulus inferred from population shotgun sequencing.</title>
        <authorList>
            <person name="Hellsten U."/>
            <person name="Wright K.M."/>
            <person name="Jenkins J."/>
            <person name="Shu S."/>
            <person name="Yuan Y."/>
            <person name="Wessler S.R."/>
            <person name="Schmutz J."/>
            <person name="Willis J.H."/>
            <person name="Rokhsar D.S."/>
        </authorList>
    </citation>
    <scope>NUCLEOTIDE SEQUENCE [LARGE SCALE GENOMIC DNA]</scope>
    <source>
        <strain evidence="3">cv. DUN x IM62</strain>
    </source>
</reference>
<feature type="signal peptide" evidence="1">
    <location>
        <begin position="1"/>
        <end position="31"/>
    </location>
</feature>
<keyword evidence="3" id="KW-1185">Reference proteome</keyword>
<dbReference type="PhylomeDB" id="A0A022Q1S8"/>
<dbReference type="PANTHER" id="PTHR33880">
    <property type="entry name" value="EXPRESSED PROTEIN"/>
    <property type="match status" value="1"/>
</dbReference>
<sequence length="225" mass="25619">MAEKIFLSPKHSISLSLSLLSAAFLLLPALASPAPTPTPAPWPAQFHSILFINSSKGVLQVTDLWYDWPNRRNFNIIQNQLGKKLYDLEWGNGTSYYYTLDANKECRTMHFAVGILSPNWLDGANYLGQVDKDGFLCNVWEKVDFIWYYEDVATKRPVYWAFYTGQTAHVMTFEVGKVLDDPDWQAPVYCFEETEVNTDALESEFGFPAHRSLIRGVLPSIHSIV</sequence>
<dbReference type="STRING" id="4155.A0A022Q1S8"/>
<evidence type="ECO:0000313" key="2">
    <source>
        <dbReference type="EMBL" id="EYU21764.1"/>
    </source>
</evidence>
<feature type="chain" id="PRO_5001503706" description="Transferring glycosyl group transferase" evidence="1">
    <location>
        <begin position="32"/>
        <end position="225"/>
    </location>
</feature>
<keyword evidence="1" id="KW-0732">Signal</keyword>
<dbReference type="AlphaFoldDB" id="A0A022Q1S8"/>
<protein>
    <recommendedName>
        <fullName evidence="4">Transferring glycosyl group transferase</fullName>
    </recommendedName>
</protein>